<organism evidence="1">
    <name type="scientific">Pseudomonas aeruginosa</name>
    <dbReference type="NCBI Taxonomy" id="287"/>
    <lineage>
        <taxon>Bacteria</taxon>
        <taxon>Pseudomonadati</taxon>
        <taxon>Pseudomonadota</taxon>
        <taxon>Gammaproteobacteria</taxon>
        <taxon>Pseudomonadales</taxon>
        <taxon>Pseudomonadaceae</taxon>
        <taxon>Pseudomonas</taxon>
    </lineage>
</organism>
<dbReference type="AlphaFoldDB" id="A0A6A9JTX9"/>
<accession>A0A6A9JTX9</accession>
<gene>
    <name evidence="1" type="ORF">GNQ20_01460</name>
</gene>
<protein>
    <submittedName>
        <fullName evidence="1">Uncharacterized protein</fullName>
    </submittedName>
</protein>
<proteinExistence type="predicted"/>
<comment type="caution">
    <text evidence="1">The sequence shown here is derived from an EMBL/GenBank/DDBJ whole genome shotgun (WGS) entry which is preliminary data.</text>
</comment>
<evidence type="ECO:0000313" key="1">
    <source>
        <dbReference type="EMBL" id="MUI56477.1"/>
    </source>
</evidence>
<name>A0A6A9JTX9_PSEAI</name>
<dbReference type="EMBL" id="WOAJ01000001">
    <property type="protein sequence ID" value="MUI56477.1"/>
    <property type="molecule type" value="Genomic_DNA"/>
</dbReference>
<sequence length="176" mass="19724">MDLRTVRRSIVEPALLLLPAKMESPQAVVMLLAIGLQESLFEHRRQQGNEPARRFWQMERGGGVHGVLTHRASAACAAVICAHQDVEPNDMAVWQAFERDDVLACALARLLLYTDPSRLPDLGDEAGAWDLYLPTWRPGAYSRGNAVQRTELRKKWVSNYAAVLEVLRSPRPVSKP</sequence>
<reference evidence="1" key="1">
    <citation type="submission" date="2019-11" db="EMBL/GenBank/DDBJ databases">
        <title>Genomes of ocular Pseudomonas aeruginosa isolates.</title>
        <authorList>
            <person name="Khan M."/>
            <person name="Rice S.A."/>
            <person name="Willcox M.D.P."/>
            <person name="Stapleton F."/>
        </authorList>
    </citation>
    <scope>NUCLEOTIDE SEQUENCE</scope>
    <source>
        <strain evidence="1">PA206</strain>
    </source>
</reference>